<name>A0ACC2W8M1_9TREE</name>
<sequence length="2198" mass="240384">MGLSPTKNDQYSGNAAGFNWGMPLGAASPDQPDNQAATETHTLMEGWPGVVRGPTADSKEEDSFLGKPFGNKREQGSFATGTNASGADIAPWLIDDGSSLPPSSRTSSYRKGSSLSPKALEPRKPSTQPMSRAPSNTSLPSLPPLRHTPLTGGRDLSPMATIAASPPDQYGAVFSSTTDSRRNSLSSQGSQLFMSVVPRLSRHDSHDSQSTVGVSANLHRDSDAMSRASRSRMDSQMSLASNAPEKQENKKKGLSALSGLLRRKQNSVSVPAAPVSDRGHASVARQGRGLRSTSGLSATAVAESGGITSSESRSALSRSSAGAGDEKHHGSMLGRFTGKGKGRPSTAPGHMTDFPHHAPILQLPKLPASPERALEPIGKRFELDTDLNDMSGIVDMSQLAVATAPHSPSGVIPPHADDGTGRSRLSSGQTGSSTSVGHPGRAFIATSNASDNSARVWISPTENSDSPFQPQNPFFPPVDTKTAVPQHSLPPSPHSTLQKQTISSAPSQPRRPSQLRQVESSGVSDFSPDSTIFTPPPTSSVRSSTYSMDNSQSTEQSQRRRPIMRIDLQPNTFTMDAAGLNALSALTPEMLSPGTHMQTFRLTPLSERGGVAGTQAAWQAPESWGVEGDEEPEDTASSDEADDIPATSADYSLDDANVEKQPDLKKPPPFGYNSGLKHKQHRPHTGTLSVKSRPTTGGKLNPPARPGTSGSNHANVTHFIRIYNPEGTYTTMAWALYTTTSEILHALASKALGSKGTMKMYIRERGQERLLLPSEKPLAIQLRRILQAGYTDADKVTEMGRENLAMLCRFVYQPPVLPKIDPEDESSYDSFELVDLAGRDLQTVPIFLHRHAHNIISLNLSRNSMSDVPLDFVQAAVTLRELRMTYMALKRVPTSIRHSAALTRLDISCNRIQDLEHAGLNEIPTLVSLKAVNNRLTSLPLYFAKMKSLKYLNISNNKFTTLPDHICQMRGLLDLDVSFNEISTLPSELCELGSLERLVAAGNALVTFPNSFSSLASLRELDVRRNQLTDLKAVYALPNLAILQAEYNNLVSLDAQLGPKVREFGVPFNSLTRFTLAARGALDISYSLTVLDLSYAKLSTLDEDALRPLVNLDTLKLDYNKFSRLPETLELLPNLHTLSCVDNVLFSLPSGLWKLPKLQILNVHNNNLKEIPTGIWHCKSLRVLNASSNLLAAFPDRPVSLQDALLMSDQPEDARISPGFETHPTGLLPLCSSLRKLLLCDNQLSDDIFDTIAVMGELRCLNLSFNDIYEIPAWSLSKNPNLEELYLSGNNLTSLPSEDLERLTSLRIIHLNGNKLQTLPAELGKIENLLTLDVGSNVLKYNIANWPYDWNWNWNLELRYLNFSGNKRLEIKPSYQHETHLGVSSRRDLADFSKLTNLRMLGLMDVTVRTPSLPDEYEDRRVRTSVSEVNTMGYGISDNLGKLDHLAMIDLVVPNFRSKEDECVFGMFGLAVPLTVAGKVSKYVQDRITGTLQRKLEAMDPADTVSDALRRTFLTVNRDCFDELMLEDQRRKHSSASSAAYEQNGSSYNAFNQSFRGGASAAVLYIKGKTVHVANTGRVLAVVSCGGEAELLSETHDPFEREETLRIRASEGWVSHRGLVNDDVPISRGFGFYHAVPAVNSLPYVSTRQLMDADEFIIIANRALWDYCSYQTAVDIARGVKDDPMKAAQKLRDLAISYGSEGSIMVMVISVNDLFRQRTSRSKPFAQRASGGGDGDGGGIYSGTKRNRRKAEDIGDRTLLRLEKEVQPPTGQVALVFTDIRNSTLLWETNPGMQTAMRMHNSLLRRQLRIIGGYEVKTEGDAFMVSFPTVTSALLWTFTCQLQLMNEDWPREILECEDGRELRDANGELIARGLSVRMGIHVGVPVWEKDPVTRRMDYFGPMVNKSSRVSASAEGGFIFISADAMKEVEGLTKYLENEEEANEAADTLGGDTGRDVVQLRKLGVGVLEMGERKLKGLEVPERLFMVYPKALAGRLELSTQLPKDVEVKQPKLYGGEDHIINVEEVRNLVALVFRVEALSAAKLCADRHNKAVARASLTTPHIVLGPTIGAETSPSMHTAIPDNTYGDTLDPSHEDTQSKPDEPLPSNAPSRALSPSNFLHLASYLGPRVSDEMTDEELAAVLESLLIRLENALSTLILKQIGDVYPVLASLSEITKIHPSSLLSALSAFAATFQPPSA</sequence>
<reference evidence="1" key="1">
    <citation type="submission" date="2023-04" db="EMBL/GenBank/DDBJ databases">
        <title>Draft Genome sequencing of Naganishia species isolated from polar environments using Oxford Nanopore Technology.</title>
        <authorList>
            <person name="Leo P."/>
            <person name="Venkateswaran K."/>
        </authorList>
    </citation>
    <scope>NUCLEOTIDE SEQUENCE</scope>
    <source>
        <strain evidence="1">MNA-CCFEE 5423</strain>
    </source>
</reference>
<evidence type="ECO:0000313" key="2">
    <source>
        <dbReference type="Proteomes" id="UP001227268"/>
    </source>
</evidence>
<dbReference type="Proteomes" id="UP001227268">
    <property type="component" value="Unassembled WGS sequence"/>
</dbReference>
<comment type="caution">
    <text evidence="1">The sequence shown here is derived from an EMBL/GenBank/DDBJ whole genome shotgun (WGS) entry which is preliminary data.</text>
</comment>
<dbReference type="EMBL" id="JASBWT010000002">
    <property type="protein sequence ID" value="KAJ9107549.1"/>
    <property type="molecule type" value="Genomic_DNA"/>
</dbReference>
<organism evidence="1 2">
    <name type="scientific">Naganishia friedmannii</name>
    <dbReference type="NCBI Taxonomy" id="89922"/>
    <lineage>
        <taxon>Eukaryota</taxon>
        <taxon>Fungi</taxon>
        <taxon>Dikarya</taxon>
        <taxon>Basidiomycota</taxon>
        <taxon>Agaricomycotina</taxon>
        <taxon>Tremellomycetes</taxon>
        <taxon>Filobasidiales</taxon>
        <taxon>Filobasidiaceae</taxon>
        <taxon>Naganishia</taxon>
    </lineage>
</organism>
<evidence type="ECO:0000313" key="1">
    <source>
        <dbReference type="EMBL" id="KAJ9107549.1"/>
    </source>
</evidence>
<keyword evidence="2" id="KW-1185">Reference proteome</keyword>
<gene>
    <name evidence="1" type="ORF">QFC21_001008</name>
</gene>
<proteinExistence type="predicted"/>
<accession>A0ACC2W8M1</accession>
<protein>
    <submittedName>
        <fullName evidence="1">Uncharacterized protein</fullName>
    </submittedName>
</protein>